<proteinExistence type="predicted"/>
<evidence type="ECO:0000256" key="1">
    <source>
        <dbReference type="SAM" id="Phobius"/>
    </source>
</evidence>
<evidence type="ECO:0000313" key="3">
    <source>
        <dbReference type="Proteomes" id="UP000036932"/>
    </source>
</evidence>
<dbReference type="OrthoDB" id="9815855at2"/>
<dbReference type="AlphaFoldDB" id="A0A0M1NJY0"/>
<keyword evidence="1" id="KW-0472">Membrane</keyword>
<feature type="transmembrane region" description="Helical" evidence="1">
    <location>
        <begin position="65"/>
        <end position="87"/>
    </location>
</feature>
<feature type="transmembrane region" description="Helical" evidence="1">
    <location>
        <begin position="123"/>
        <end position="142"/>
    </location>
</feature>
<comment type="caution">
    <text evidence="2">The sequence shown here is derived from an EMBL/GenBank/DDBJ whole genome shotgun (WGS) entry which is preliminary data.</text>
</comment>
<dbReference type="PATRIC" id="fig|1705565.3.peg.5737"/>
<dbReference type="RefSeq" id="WP_054404017.1">
    <property type="nucleotide sequence ID" value="NZ_LIUT01000003.1"/>
</dbReference>
<keyword evidence="1" id="KW-0812">Transmembrane</keyword>
<feature type="transmembrane region" description="Helical" evidence="1">
    <location>
        <begin position="149"/>
        <end position="172"/>
    </location>
</feature>
<keyword evidence="1" id="KW-1133">Transmembrane helix</keyword>
<feature type="transmembrane region" description="Helical" evidence="1">
    <location>
        <begin position="29"/>
        <end position="50"/>
    </location>
</feature>
<keyword evidence="3" id="KW-1185">Reference proteome</keyword>
<name>A0A0M1NJY0_9BACL</name>
<dbReference type="PANTHER" id="PTHR43471:SF12">
    <property type="entry name" value="HYPOTHETICAL MEMBRANE PROTEIN, CONSERVED"/>
    <property type="match status" value="1"/>
</dbReference>
<dbReference type="Pfam" id="PF12679">
    <property type="entry name" value="ABC2_membrane_2"/>
    <property type="match status" value="1"/>
</dbReference>
<protein>
    <recommendedName>
        <fullName evidence="4">ABC transporter permease</fullName>
    </recommendedName>
</protein>
<evidence type="ECO:0000313" key="2">
    <source>
        <dbReference type="EMBL" id="KOR82402.1"/>
    </source>
</evidence>
<dbReference type="Proteomes" id="UP000036932">
    <property type="component" value="Unassembled WGS sequence"/>
</dbReference>
<accession>A0A0M1NJY0</accession>
<dbReference type="GO" id="GO:0140359">
    <property type="term" value="F:ABC-type transporter activity"/>
    <property type="evidence" value="ECO:0007669"/>
    <property type="project" value="InterPro"/>
</dbReference>
<dbReference type="GO" id="GO:0005886">
    <property type="term" value="C:plasma membrane"/>
    <property type="evidence" value="ECO:0007669"/>
    <property type="project" value="UniProtKB-SubCell"/>
</dbReference>
<organism evidence="2 3">
    <name type="scientific">Paenibacillus solani</name>
    <dbReference type="NCBI Taxonomy" id="1705565"/>
    <lineage>
        <taxon>Bacteria</taxon>
        <taxon>Bacillati</taxon>
        <taxon>Bacillota</taxon>
        <taxon>Bacilli</taxon>
        <taxon>Bacillales</taxon>
        <taxon>Paenibacillaceae</taxon>
        <taxon>Paenibacillus</taxon>
    </lineage>
</organism>
<reference evidence="3" key="1">
    <citation type="submission" date="2015-08" db="EMBL/GenBank/DDBJ databases">
        <title>Genome sequencing project for genomic taxonomy and phylogenomics of Bacillus-like bacteria.</title>
        <authorList>
            <person name="Liu B."/>
            <person name="Wang J."/>
            <person name="Zhu Y."/>
            <person name="Liu G."/>
            <person name="Chen Q."/>
            <person name="Chen Z."/>
            <person name="Lan J."/>
            <person name="Che J."/>
            <person name="Ge C."/>
            <person name="Shi H."/>
            <person name="Pan Z."/>
            <person name="Liu X."/>
        </authorList>
    </citation>
    <scope>NUCLEOTIDE SEQUENCE [LARGE SCALE GENOMIC DNA]</scope>
    <source>
        <strain evidence="3">FJAT-22460</strain>
    </source>
</reference>
<gene>
    <name evidence="2" type="ORF">AM231_18925</name>
</gene>
<evidence type="ECO:0008006" key="4">
    <source>
        <dbReference type="Google" id="ProtNLM"/>
    </source>
</evidence>
<dbReference type="PANTHER" id="PTHR43471">
    <property type="entry name" value="ABC TRANSPORTER PERMEASE"/>
    <property type="match status" value="1"/>
</dbReference>
<feature type="transmembrane region" description="Helical" evidence="1">
    <location>
        <begin position="265"/>
        <end position="285"/>
    </location>
</feature>
<sequence length="315" mass="35143">MNWSKALINPVIDKEFRLRMRSKRSMLSVLLYVLALGAIAMGFIYLFLYLGQRGPQRFDPQMSQMMFYVLSFAQLVLIAFMAPALTAGVISSEREKQTLSMLLTTQQSSATIVLSKLVSALSFMALIVLATLPVYSIVFLYGGISPKQLVSVFIFYLFVMLLLGSLGVMFSTLFKRTIVAIIVTYGAGLIIFLVTGLLYLFFMGIEQRNMYQSGQPIVPGSYSWVGYLLGLNPAGAMMSLFNPSFSEQVFMLRGGSLNSKAPIELWLEFFIVYSVVIVLALWVAIRNIRPVARRKRKVKISAQPPQGQETAGNEV</sequence>
<feature type="transmembrane region" description="Helical" evidence="1">
    <location>
        <begin position="178"/>
        <end position="203"/>
    </location>
</feature>
<dbReference type="EMBL" id="LIUT01000003">
    <property type="protein sequence ID" value="KOR82402.1"/>
    <property type="molecule type" value="Genomic_DNA"/>
</dbReference>